<proteinExistence type="predicted"/>
<feature type="compositionally biased region" description="Basic and acidic residues" evidence="1">
    <location>
        <begin position="122"/>
        <end position="140"/>
    </location>
</feature>
<feature type="compositionally biased region" description="Acidic residues" evidence="1">
    <location>
        <begin position="141"/>
        <end position="160"/>
    </location>
</feature>
<dbReference type="PANTHER" id="PTHR46929:SF3">
    <property type="entry name" value="MYB_SANT-LIKE DOMAIN-CONTAINING PROTEIN"/>
    <property type="match status" value="1"/>
</dbReference>
<dbReference type="AlphaFoldDB" id="A0A9P3GTZ1"/>
<dbReference type="EMBL" id="BPQB01000172">
    <property type="protein sequence ID" value="GJF00605.1"/>
    <property type="molecule type" value="Genomic_DNA"/>
</dbReference>
<keyword evidence="4" id="KW-1185">Reference proteome</keyword>
<comment type="caution">
    <text evidence="3">The sequence shown here is derived from an EMBL/GenBank/DDBJ whole genome shotgun (WGS) entry which is preliminary data.</text>
</comment>
<dbReference type="Pfam" id="PF12776">
    <property type="entry name" value="Myb_DNA-bind_3"/>
    <property type="match status" value="1"/>
</dbReference>
<feature type="region of interest" description="Disordered" evidence="1">
    <location>
        <begin position="122"/>
        <end position="175"/>
    </location>
</feature>
<dbReference type="Proteomes" id="UP000703269">
    <property type="component" value="Unassembled WGS sequence"/>
</dbReference>
<dbReference type="OrthoDB" id="2792845at2759"/>
<name>A0A9P3GTZ1_9APHY</name>
<organism evidence="3 4">
    <name type="scientific">Phanerochaete sordida</name>
    <dbReference type="NCBI Taxonomy" id="48140"/>
    <lineage>
        <taxon>Eukaryota</taxon>
        <taxon>Fungi</taxon>
        <taxon>Dikarya</taxon>
        <taxon>Basidiomycota</taxon>
        <taxon>Agaricomycotina</taxon>
        <taxon>Agaricomycetes</taxon>
        <taxon>Polyporales</taxon>
        <taxon>Phanerochaetaceae</taxon>
        <taxon>Phanerochaete</taxon>
    </lineage>
</organism>
<accession>A0A9P3GTZ1</accession>
<dbReference type="InterPro" id="IPR024752">
    <property type="entry name" value="Myb/SANT-like_dom"/>
</dbReference>
<evidence type="ECO:0000259" key="2">
    <source>
        <dbReference type="Pfam" id="PF12776"/>
    </source>
</evidence>
<feature type="compositionally biased region" description="Polar residues" evidence="1">
    <location>
        <begin position="165"/>
        <end position="175"/>
    </location>
</feature>
<protein>
    <recommendedName>
        <fullName evidence="2">Myb/SANT-like domain-containing protein</fullName>
    </recommendedName>
</protein>
<evidence type="ECO:0000256" key="1">
    <source>
        <dbReference type="SAM" id="MobiDB-lite"/>
    </source>
</evidence>
<dbReference type="PANTHER" id="PTHR46929">
    <property type="entry name" value="EXPRESSED PROTEIN"/>
    <property type="match status" value="1"/>
</dbReference>
<sequence length="175" mass="19234">MADTGFTDQTWQLVAAAVHKDSGASMSIAQCQSYWHTALNGKFKKIEALRAGKGFSGFGWDAVNFQLTATDSVWEDYIAAHPTDGKWLCRNAFPLYNEISQICENRIATGQHAIAIGGVADADAHAEPEDVSMDEERGNEGGEDEEEEEEEKEDEDEDEAEHAAATQTSVRQYSL</sequence>
<reference evidence="3 4" key="1">
    <citation type="submission" date="2021-08" db="EMBL/GenBank/DDBJ databases">
        <title>Draft Genome Sequence of Phanerochaete sordida strain YK-624.</title>
        <authorList>
            <person name="Mori T."/>
            <person name="Dohra H."/>
            <person name="Suzuki T."/>
            <person name="Kawagishi H."/>
            <person name="Hirai H."/>
        </authorList>
    </citation>
    <scope>NUCLEOTIDE SEQUENCE [LARGE SCALE GENOMIC DNA]</scope>
    <source>
        <strain evidence="3 4">YK-624</strain>
    </source>
</reference>
<feature type="domain" description="Myb/SANT-like" evidence="2">
    <location>
        <begin position="3"/>
        <end position="77"/>
    </location>
</feature>
<gene>
    <name evidence="3" type="ORF">PsYK624_168980</name>
</gene>
<evidence type="ECO:0000313" key="3">
    <source>
        <dbReference type="EMBL" id="GJF00605.1"/>
    </source>
</evidence>
<evidence type="ECO:0000313" key="4">
    <source>
        <dbReference type="Proteomes" id="UP000703269"/>
    </source>
</evidence>